<dbReference type="PANTHER" id="PTHR42792:SF2">
    <property type="entry name" value="FLAGELLIN"/>
    <property type="match status" value="1"/>
</dbReference>
<dbReference type="Gene3D" id="1.20.1330.10">
    <property type="entry name" value="f41 fragment of flagellin, N-terminal domain"/>
    <property type="match status" value="1"/>
</dbReference>
<dbReference type="Pfam" id="PF00700">
    <property type="entry name" value="Flagellin_C"/>
    <property type="match status" value="1"/>
</dbReference>
<reference evidence="5 6" key="1">
    <citation type="submission" date="2019-08" db="EMBL/GenBank/DDBJ databases">
        <title>Massilia golmudensis sp. nov., isolated from sand in the Qinghai-Tibetan Plateau.</title>
        <authorList>
            <person name="Zhang B."/>
        </authorList>
    </citation>
    <scope>NUCLEOTIDE SEQUENCE [LARGE SCALE GENOMIC DNA]</scope>
    <source>
        <strain evidence="5 6">GEM5</strain>
    </source>
</reference>
<feature type="domain" description="Flagellin C-terminal" evidence="4">
    <location>
        <begin position="134"/>
        <end position="218"/>
    </location>
</feature>
<protein>
    <recommendedName>
        <fullName evidence="4">Flagellin C-terminal domain-containing protein</fullName>
    </recommendedName>
</protein>
<keyword evidence="3" id="KW-0975">Bacterial flagellum</keyword>
<evidence type="ECO:0000256" key="1">
    <source>
        <dbReference type="ARBA" id="ARBA00004365"/>
    </source>
</evidence>
<dbReference type="InterPro" id="IPR046358">
    <property type="entry name" value="Flagellin_C"/>
</dbReference>
<keyword evidence="6" id="KW-1185">Reference proteome</keyword>
<dbReference type="PANTHER" id="PTHR42792">
    <property type="entry name" value="FLAGELLIN"/>
    <property type="match status" value="1"/>
</dbReference>
<evidence type="ECO:0000256" key="2">
    <source>
        <dbReference type="ARBA" id="ARBA00005709"/>
    </source>
</evidence>
<evidence type="ECO:0000256" key="3">
    <source>
        <dbReference type="ARBA" id="ARBA00023143"/>
    </source>
</evidence>
<name>A0A5C7FWR7_9BURK</name>
<dbReference type="SUPFAM" id="SSF64518">
    <property type="entry name" value="Phase 1 flagellin"/>
    <property type="match status" value="1"/>
</dbReference>
<dbReference type="EMBL" id="VPFD01000014">
    <property type="protein sequence ID" value="TXF99282.1"/>
    <property type="molecule type" value="Genomic_DNA"/>
</dbReference>
<organism evidence="5 6">
    <name type="scientific">Massilia arenae</name>
    <dbReference type="NCBI Taxonomy" id="2603288"/>
    <lineage>
        <taxon>Bacteria</taxon>
        <taxon>Pseudomonadati</taxon>
        <taxon>Pseudomonadota</taxon>
        <taxon>Betaproteobacteria</taxon>
        <taxon>Burkholderiales</taxon>
        <taxon>Oxalobacteraceae</taxon>
        <taxon>Telluria group</taxon>
        <taxon>Massilia</taxon>
    </lineage>
</organism>
<evidence type="ECO:0000259" key="4">
    <source>
        <dbReference type="Pfam" id="PF00700"/>
    </source>
</evidence>
<comment type="caution">
    <text evidence="5">The sequence shown here is derived from an EMBL/GenBank/DDBJ whole genome shotgun (WGS) entry which is preliminary data.</text>
</comment>
<dbReference type="Proteomes" id="UP000321413">
    <property type="component" value="Unassembled WGS sequence"/>
</dbReference>
<proteinExistence type="inferred from homology"/>
<evidence type="ECO:0000313" key="6">
    <source>
        <dbReference type="Proteomes" id="UP000321413"/>
    </source>
</evidence>
<dbReference type="AlphaFoldDB" id="A0A5C7FWR7"/>
<dbReference type="Gene3D" id="6.10.10.10">
    <property type="entry name" value="Flagellar export chaperone, C-terminal domain"/>
    <property type="match status" value="1"/>
</dbReference>
<accession>A0A5C7FWR7</accession>
<gene>
    <name evidence="5" type="ORF">FVD38_13845</name>
</gene>
<dbReference type="InterPro" id="IPR042187">
    <property type="entry name" value="Flagellin_C_sub2"/>
</dbReference>
<comment type="similarity">
    <text evidence="2">Belongs to the bacterial flagellin family.</text>
</comment>
<evidence type="ECO:0000313" key="5">
    <source>
        <dbReference type="EMBL" id="TXF99282.1"/>
    </source>
</evidence>
<dbReference type="GO" id="GO:0005198">
    <property type="term" value="F:structural molecule activity"/>
    <property type="evidence" value="ECO:0007669"/>
    <property type="project" value="InterPro"/>
</dbReference>
<sequence>MARWDYDEVDGVADPDGKAAAYGAMIDKKNELAAAKDAYAKAETAVTAATKYNNAVTAAADPDGEGGKLTAELSFQIGASSSETMKLDLSTQVTGMHNALKDISGKYNAFGAADATGVPGTELTDADVTNGMVDMLQNAIDSLGSVRSSLGAAANRLDHANTNLANISANTQAASGRIMDVDFATESASMTSSQMLLQAGTAMLKQSNSMSSMVMSLLQ</sequence>
<comment type="subcellular location">
    <subcellularLocation>
        <location evidence="1">Bacterial flagellum</location>
    </subcellularLocation>
</comment>
<dbReference type="InterPro" id="IPR001492">
    <property type="entry name" value="Flagellin"/>
</dbReference>
<dbReference type="GO" id="GO:0009288">
    <property type="term" value="C:bacterial-type flagellum"/>
    <property type="evidence" value="ECO:0007669"/>
    <property type="project" value="UniProtKB-SubCell"/>
</dbReference>